<evidence type="ECO:0000256" key="1">
    <source>
        <dbReference type="SAM" id="MobiDB-lite"/>
    </source>
</evidence>
<dbReference type="Pfam" id="PF02179">
    <property type="entry name" value="BAG"/>
    <property type="match status" value="1"/>
</dbReference>
<evidence type="ECO:0000313" key="4">
    <source>
        <dbReference type="EMBL" id="KOS21949.1"/>
    </source>
</evidence>
<dbReference type="InterPro" id="IPR039690">
    <property type="entry name" value="SNRNP25"/>
</dbReference>
<dbReference type="Gene3D" id="3.10.20.90">
    <property type="entry name" value="Phosphatidylinositol 3-kinase Catalytic Subunit, Chain A, domain 1"/>
    <property type="match status" value="1"/>
</dbReference>
<dbReference type="InterPro" id="IPR029071">
    <property type="entry name" value="Ubiquitin-like_domsf"/>
</dbReference>
<protein>
    <submittedName>
        <fullName evidence="4">BAG family molecular chaperone regulator 1A</fullName>
    </submittedName>
</protein>
<sequence>MTRYGWSLGRDASSPYASMSSLPEVGDDDFSYITSQDIDDRYADSRHHARSHQSAAADLEDDILLIKNKGVTYPAHFPAYSIGDGKLYVSDVRDRIALMMDLPSRSAKRIKLLYKGKQLKESTMPIRDYGVKNKSEIMAVIPNVDDDSSLSGEESVNLGEASRGDPKSKSRKKRKGKRKPERPDADSPTSPRENGQPFDHPRSPQASSAAAASAPMKKLNGIAEEFETKWLPLCRGYIEAPPTDTKKREEEYRRLSESVLQHILLKLDGVETEGIPAVRARRKELVGQVQGVLKELDTAKSS</sequence>
<dbReference type="PANTHER" id="PTHR14942:SF0">
    <property type="entry name" value="U11_U12 SMALL NUCLEAR RIBONUCLEOPROTEIN 25 KDA PROTEIN"/>
    <property type="match status" value="1"/>
</dbReference>
<keyword evidence="5" id="KW-1185">Reference proteome</keyword>
<feature type="region of interest" description="Disordered" evidence="1">
    <location>
        <begin position="1"/>
        <end position="20"/>
    </location>
</feature>
<dbReference type="STRING" id="150374.A0A0M9VWD3"/>
<dbReference type="GO" id="GO:0051087">
    <property type="term" value="F:protein-folding chaperone binding"/>
    <property type="evidence" value="ECO:0007669"/>
    <property type="project" value="InterPro"/>
</dbReference>
<dbReference type="OrthoDB" id="417450at2759"/>
<feature type="compositionally biased region" description="Basic residues" evidence="1">
    <location>
        <begin position="169"/>
        <end position="180"/>
    </location>
</feature>
<dbReference type="PROSITE" id="PS51035">
    <property type="entry name" value="BAG"/>
    <property type="match status" value="1"/>
</dbReference>
<dbReference type="GO" id="GO:0000398">
    <property type="term" value="P:mRNA splicing, via spliceosome"/>
    <property type="evidence" value="ECO:0007669"/>
    <property type="project" value="InterPro"/>
</dbReference>
<organism evidence="4 5">
    <name type="scientific">Escovopsis weberi</name>
    <dbReference type="NCBI Taxonomy" id="150374"/>
    <lineage>
        <taxon>Eukaryota</taxon>
        <taxon>Fungi</taxon>
        <taxon>Dikarya</taxon>
        <taxon>Ascomycota</taxon>
        <taxon>Pezizomycotina</taxon>
        <taxon>Sordariomycetes</taxon>
        <taxon>Hypocreomycetidae</taxon>
        <taxon>Hypocreales</taxon>
        <taxon>Hypocreaceae</taxon>
        <taxon>Escovopsis</taxon>
    </lineage>
</organism>
<dbReference type="GO" id="GO:0005681">
    <property type="term" value="C:spliceosomal complex"/>
    <property type="evidence" value="ECO:0007669"/>
    <property type="project" value="TreeGrafter"/>
</dbReference>
<dbReference type="Proteomes" id="UP000053831">
    <property type="component" value="Unassembled WGS sequence"/>
</dbReference>
<evidence type="ECO:0000259" key="2">
    <source>
        <dbReference type="PROSITE" id="PS50053"/>
    </source>
</evidence>
<dbReference type="PROSITE" id="PS50053">
    <property type="entry name" value="UBIQUITIN_2"/>
    <property type="match status" value="1"/>
</dbReference>
<dbReference type="Gene3D" id="1.20.58.120">
    <property type="entry name" value="BAG domain"/>
    <property type="match status" value="1"/>
</dbReference>
<dbReference type="InterPro" id="IPR000626">
    <property type="entry name" value="Ubiquitin-like_dom"/>
</dbReference>
<dbReference type="EMBL" id="LGSR01000006">
    <property type="protein sequence ID" value="KOS21949.1"/>
    <property type="molecule type" value="Genomic_DNA"/>
</dbReference>
<dbReference type="AlphaFoldDB" id="A0A0M9VWD3"/>
<dbReference type="InterPro" id="IPR036533">
    <property type="entry name" value="BAG_dom_sf"/>
</dbReference>
<evidence type="ECO:0000313" key="5">
    <source>
        <dbReference type="Proteomes" id="UP000053831"/>
    </source>
</evidence>
<name>A0A0M9VWD3_ESCWE</name>
<dbReference type="CDD" id="cd17039">
    <property type="entry name" value="Ubl_ubiquitin_like"/>
    <property type="match status" value="1"/>
</dbReference>
<feature type="domain" description="BAG" evidence="3">
    <location>
        <begin position="237"/>
        <end position="300"/>
    </location>
</feature>
<dbReference type="InterPro" id="IPR003103">
    <property type="entry name" value="BAG_domain"/>
</dbReference>
<dbReference type="SMART" id="SM00264">
    <property type="entry name" value="BAG"/>
    <property type="match status" value="1"/>
</dbReference>
<feature type="domain" description="Ubiquitin-like" evidence="2">
    <location>
        <begin position="89"/>
        <end position="141"/>
    </location>
</feature>
<dbReference type="PANTHER" id="PTHR14942">
    <property type="entry name" value="U11/U12 SMALL NUCLEAR RIBONUCLEOPROTEIN 25 KDA PROTEIN"/>
    <property type="match status" value="1"/>
</dbReference>
<accession>A0A0M9VWD3</accession>
<dbReference type="SUPFAM" id="SSF63491">
    <property type="entry name" value="BAG domain"/>
    <property type="match status" value="1"/>
</dbReference>
<gene>
    <name evidence="4" type="ORF">ESCO_001868</name>
</gene>
<dbReference type="SUPFAM" id="SSF54236">
    <property type="entry name" value="Ubiquitin-like"/>
    <property type="match status" value="1"/>
</dbReference>
<evidence type="ECO:0000259" key="3">
    <source>
        <dbReference type="PROSITE" id="PS51035"/>
    </source>
</evidence>
<comment type="caution">
    <text evidence="4">The sequence shown here is derived from an EMBL/GenBank/DDBJ whole genome shotgun (WGS) entry which is preliminary data.</text>
</comment>
<reference evidence="4 5" key="1">
    <citation type="submission" date="2015-07" db="EMBL/GenBank/DDBJ databases">
        <title>The genome of the fungus Escovopsis weberi, a specialized disease agent of ant agriculture.</title>
        <authorList>
            <person name="de Man T.J."/>
            <person name="Stajich J.E."/>
            <person name="Kubicek C.P."/>
            <person name="Chenthamara K."/>
            <person name="Atanasova L."/>
            <person name="Druzhinina I.S."/>
            <person name="Birnbaum S."/>
            <person name="Barribeau S.M."/>
            <person name="Teiling C."/>
            <person name="Suen G."/>
            <person name="Currie C."/>
            <person name="Gerardo N.M."/>
        </authorList>
    </citation>
    <scope>NUCLEOTIDE SEQUENCE [LARGE SCALE GENOMIC DNA]</scope>
</reference>
<proteinExistence type="predicted"/>
<feature type="region of interest" description="Disordered" evidence="1">
    <location>
        <begin position="145"/>
        <end position="215"/>
    </location>
</feature>